<comment type="caution">
    <text evidence="1">The sequence shown here is derived from an EMBL/GenBank/DDBJ whole genome shotgun (WGS) entry which is preliminary data.</text>
</comment>
<accession>A0ABD2W541</accession>
<evidence type="ECO:0000313" key="1">
    <source>
        <dbReference type="EMBL" id="KAL3388190.1"/>
    </source>
</evidence>
<organism evidence="1 2">
    <name type="scientific">Trichogramma kaykai</name>
    <dbReference type="NCBI Taxonomy" id="54128"/>
    <lineage>
        <taxon>Eukaryota</taxon>
        <taxon>Metazoa</taxon>
        <taxon>Ecdysozoa</taxon>
        <taxon>Arthropoda</taxon>
        <taxon>Hexapoda</taxon>
        <taxon>Insecta</taxon>
        <taxon>Pterygota</taxon>
        <taxon>Neoptera</taxon>
        <taxon>Endopterygota</taxon>
        <taxon>Hymenoptera</taxon>
        <taxon>Apocrita</taxon>
        <taxon>Proctotrupomorpha</taxon>
        <taxon>Chalcidoidea</taxon>
        <taxon>Trichogrammatidae</taxon>
        <taxon>Trichogramma</taxon>
    </lineage>
</organism>
<sequence length="102" mass="11514">MFRRIDKLSHGEAATPTHLVTLSICTRCTRSVASVRAKFQSVGDTILCRECDLEHIANESKCVFTRLRLHTLGLYIQAVHVRIRIHLAHVYSYRAAPAEGLI</sequence>
<gene>
    <name evidence="1" type="ORF">TKK_017216</name>
</gene>
<dbReference type="Proteomes" id="UP001627154">
    <property type="component" value="Unassembled WGS sequence"/>
</dbReference>
<reference evidence="1 2" key="1">
    <citation type="journal article" date="2024" name="bioRxiv">
        <title>A reference genome for Trichogramma kaykai: A tiny desert-dwelling parasitoid wasp with competing sex-ratio distorters.</title>
        <authorList>
            <person name="Culotta J."/>
            <person name="Lindsey A.R."/>
        </authorList>
    </citation>
    <scope>NUCLEOTIDE SEQUENCE [LARGE SCALE GENOMIC DNA]</scope>
    <source>
        <strain evidence="1 2">KSX58</strain>
    </source>
</reference>
<dbReference type="AlphaFoldDB" id="A0ABD2W541"/>
<proteinExistence type="predicted"/>
<dbReference type="EMBL" id="JBJJXI010000136">
    <property type="protein sequence ID" value="KAL3388190.1"/>
    <property type="molecule type" value="Genomic_DNA"/>
</dbReference>
<keyword evidence="2" id="KW-1185">Reference proteome</keyword>
<protein>
    <submittedName>
        <fullName evidence="1">Uncharacterized protein</fullName>
    </submittedName>
</protein>
<evidence type="ECO:0000313" key="2">
    <source>
        <dbReference type="Proteomes" id="UP001627154"/>
    </source>
</evidence>
<name>A0ABD2W541_9HYME</name>